<feature type="transmembrane region" description="Helical" evidence="8">
    <location>
        <begin position="444"/>
        <end position="462"/>
    </location>
</feature>
<evidence type="ECO:0000313" key="12">
    <source>
        <dbReference type="EMBL" id="GIO68007.1"/>
    </source>
</evidence>
<feature type="transmembrane region" description="Helical" evidence="8">
    <location>
        <begin position="89"/>
        <end position="110"/>
    </location>
</feature>
<keyword evidence="5 8" id="KW-1133">Transmembrane helix</keyword>
<evidence type="ECO:0000256" key="8">
    <source>
        <dbReference type="SAM" id="Phobius"/>
    </source>
</evidence>
<feature type="transmembrane region" description="Helical" evidence="8">
    <location>
        <begin position="565"/>
        <end position="584"/>
    </location>
</feature>
<dbReference type="Proteomes" id="UP000680638">
    <property type="component" value="Unassembled WGS sequence"/>
</dbReference>
<dbReference type="InterPro" id="IPR002668">
    <property type="entry name" value="CNT_N_dom"/>
</dbReference>
<comment type="similarity">
    <text evidence="2">Belongs to the concentrative nucleoside transporter (CNT) (TC 2.A.41) family.</text>
</comment>
<dbReference type="InterPro" id="IPR011657">
    <property type="entry name" value="CNT_C_dom"/>
</dbReference>
<dbReference type="Gene3D" id="2.60.40.10">
    <property type="entry name" value="Immunoglobulins"/>
    <property type="match status" value="1"/>
</dbReference>
<dbReference type="PANTHER" id="PTHR10590:SF13">
    <property type="entry name" value="NUCLEOSIDE PERMEASE NUPC"/>
    <property type="match status" value="1"/>
</dbReference>
<feature type="transmembrane region" description="Helical" evidence="8">
    <location>
        <begin position="374"/>
        <end position="396"/>
    </location>
</feature>
<feature type="domain" description="Concentrative nucleoside transporter N-terminal" evidence="9">
    <location>
        <begin position="8"/>
        <end position="80"/>
    </location>
</feature>
<evidence type="ECO:0000256" key="5">
    <source>
        <dbReference type="ARBA" id="ARBA00022989"/>
    </source>
</evidence>
<dbReference type="EMBL" id="BORW01000013">
    <property type="protein sequence ID" value="GIO68007.1"/>
    <property type="molecule type" value="Genomic_DNA"/>
</dbReference>
<feature type="transmembrane region" description="Helical" evidence="8">
    <location>
        <begin position="403"/>
        <end position="424"/>
    </location>
</feature>
<dbReference type="InterPro" id="IPR011642">
    <property type="entry name" value="Gate_dom"/>
</dbReference>
<protein>
    <submittedName>
        <fullName evidence="12">Uncharacterized protein</fullName>
    </submittedName>
</protein>
<reference evidence="12 13" key="1">
    <citation type="submission" date="2021-03" db="EMBL/GenBank/DDBJ databases">
        <title>Antimicrobial resistance genes in bacteria isolated from Japanese honey, and their potential for conferring macrolide and lincosamide resistance in the American foulbrood pathogen Paenibacillus larvae.</title>
        <authorList>
            <person name="Okamoto M."/>
            <person name="Kumagai M."/>
            <person name="Kanamori H."/>
            <person name="Takamatsu D."/>
        </authorList>
    </citation>
    <scope>NUCLEOTIDE SEQUENCE [LARGE SCALE GENOMIC DNA]</scope>
    <source>
        <strain evidence="12 13">J21TS3</strain>
    </source>
</reference>
<evidence type="ECO:0000259" key="11">
    <source>
        <dbReference type="Pfam" id="PF07670"/>
    </source>
</evidence>
<feature type="transmembrane region" description="Helical" evidence="8">
    <location>
        <begin position="192"/>
        <end position="211"/>
    </location>
</feature>
<feature type="domain" description="Concentrative nucleoside transporter C-terminal" evidence="10">
    <location>
        <begin position="192"/>
        <end position="390"/>
    </location>
</feature>
<evidence type="ECO:0000259" key="10">
    <source>
        <dbReference type="Pfam" id="PF07662"/>
    </source>
</evidence>
<feature type="transmembrane region" description="Helical" evidence="8">
    <location>
        <begin position="590"/>
        <end position="612"/>
    </location>
</feature>
<accession>A0ABQ4LXJ6</accession>
<feature type="transmembrane region" description="Helical" evidence="8">
    <location>
        <begin position="32"/>
        <end position="56"/>
    </location>
</feature>
<dbReference type="Pfam" id="PF07670">
    <property type="entry name" value="Gate"/>
    <property type="match status" value="1"/>
</dbReference>
<keyword evidence="3" id="KW-1003">Cell membrane</keyword>
<keyword evidence="13" id="KW-1185">Reference proteome</keyword>
<organism evidence="12 13">
    <name type="scientific">Paenibacillus cookii</name>
    <dbReference type="NCBI Taxonomy" id="157839"/>
    <lineage>
        <taxon>Bacteria</taxon>
        <taxon>Bacillati</taxon>
        <taxon>Bacillota</taxon>
        <taxon>Bacilli</taxon>
        <taxon>Bacillales</taxon>
        <taxon>Paenibacillaceae</taxon>
        <taxon>Paenibacillus</taxon>
    </lineage>
</organism>
<evidence type="ECO:0000256" key="2">
    <source>
        <dbReference type="ARBA" id="ARBA00009033"/>
    </source>
</evidence>
<evidence type="ECO:0000256" key="7">
    <source>
        <dbReference type="SAM" id="MobiDB-lite"/>
    </source>
</evidence>
<dbReference type="PANTHER" id="PTHR10590">
    <property type="entry name" value="SODIUM/NUCLEOSIDE COTRANSPORTER"/>
    <property type="match status" value="1"/>
</dbReference>
<dbReference type="Pfam" id="PF07662">
    <property type="entry name" value="Nucleos_tra2_C"/>
    <property type="match status" value="1"/>
</dbReference>
<evidence type="ECO:0000256" key="4">
    <source>
        <dbReference type="ARBA" id="ARBA00022692"/>
    </source>
</evidence>
<proteinExistence type="inferred from homology"/>
<feature type="region of interest" description="Disordered" evidence="7">
    <location>
        <begin position="661"/>
        <end position="685"/>
    </location>
</feature>
<evidence type="ECO:0000256" key="1">
    <source>
        <dbReference type="ARBA" id="ARBA00004651"/>
    </source>
</evidence>
<feature type="transmembrane region" description="Helical" evidence="8">
    <location>
        <begin position="633"/>
        <end position="653"/>
    </location>
</feature>
<feature type="transmembrane region" description="Helical" evidence="8">
    <location>
        <begin position="165"/>
        <end position="185"/>
    </location>
</feature>
<feature type="domain" description="Nucleoside transporter/FeoB GTPase Gate" evidence="11">
    <location>
        <begin position="91"/>
        <end position="189"/>
    </location>
</feature>
<dbReference type="InterPro" id="IPR014867">
    <property type="entry name" value="Spore_coat_CotH_CotH2/3/7"/>
</dbReference>
<evidence type="ECO:0000256" key="6">
    <source>
        <dbReference type="ARBA" id="ARBA00023136"/>
    </source>
</evidence>
<dbReference type="Pfam" id="PF08757">
    <property type="entry name" value="CotH"/>
    <property type="match status" value="1"/>
</dbReference>
<feature type="transmembrane region" description="Helical" evidence="8">
    <location>
        <begin position="280"/>
        <end position="296"/>
    </location>
</feature>
<sequence length="1201" mass="135514">MKYVIALIGLVVVLALAWLVSSDKKNIKFRPILVMIALQIVLGLILLKTSIGEFLVRGFADGFAKILNFANEGTDFVFGGIVNEGIHSFFFHVLMPIVFMSVLIGILQHYKILPFIIKYIGLALSKVNGMGKLESYNAVASAILGQNEVFISFKKQIGLLPRQRLYTLCASAMSTVSMSIVGSYMTMLKPEYVVAALVLNLFGGFIISSIVNPYKVQPEDDILEVQEETKQTFFEMLGEYIMDGFKVVVIVGVMLVGFVALISMVNGIFSGVFGISFQNILGYVLAPFAFLMGVPWNEAIKAGSIMATKIVANEFVAMLDFVKVQGEFSERAKAIVSVFLISFANFGSIGTIVGAVKGLNEKQGNVVAGFGLKLLYGAALVSFLSATIIGLVFLSYFKKYPALFLIGSCMYAGIYVHSMVFWFSDHGIVVAGRYYISPEYDLPVFYAFLSVIPTLVAFIVSVETEFYEKFQAYYKHVLEGGTLLQMDASKKAMQRTLMQEISFLMEVQLLFTIVSIAIGMKLLPRIGFTMAQLDSFNILVLSYFLFIMMFVTLLLLLYFDDRKGAAAISSLFIVLNAGLTYWTLRLEYDGLGMFYASLGGLALVLFRLMYVLKNIDYYTFCSQPMHHQRKSMRFGKPTATVMVIASSMLILSACSEPADEPKSVAGNGVSQEAPAAPQPTGIEEDKRIYERDQDDALKALYVTVLPPKGDNKKGLSWYGLNRNTDRYSGDKLNVIMQEGASDGSGPKSGMFGYGADHANGSISLRGNTARYASQKSYKIKLFDEAGLWQDQRSINLNKHSADLSRLRNKLSFDLFETIPNFTSLRTGFVHLYVKDLSEGGSQQTFQDYGLYTQIEQPNEKFLKSHWLDPYGQLYKVTFFEFQRYPEQIKLQSDPAYDKKAFESILEIKGREDHEKLIRMLDDVNNMTIPIDQVIEKHFDLDNYLTWLAVNILTDNMDTDANNFYLYSPLNSEKWYFLPWDYDGGWGLQRNLKSISPYQSGISNYWGSTLHNRFFRSTEHVELLKKKIEDISKNYINKNTVEQQLAKYKNMVEPFAKRSPDVQYLPGKLSELSQDYERIVSTPETGYKLFLEDLEKPKPFYMDEVDEQEGGAFRFSWEISFDLQGDDLTYDWTLATDPNFANIVAQKKGLAQNNVTIPKLSPNTYYWKVVARDSKGHSQISFDSFEDEEGTPYYGVRKFEVD</sequence>
<gene>
    <name evidence="12" type="ORF">J21TS3_28280</name>
</gene>
<feature type="transmembrane region" description="Helical" evidence="8">
    <location>
        <begin position="535"/>
        <end position="558"/>
    </location>
</feature>
<feature type="transmembrane region" description="Helical" evidence="8">
    <location>
        <begin position="503"/>
        <end position="523"/>
    </location>
</feature>
<evidence type="ECO:0000259" key="9">
    <source>
        <dbReference type="Pfam" id="PF01773"/>
    </source>
</evidence>
<comment type="caution">
    <text evidence="12">The sequence shown here is derived from an EMBL/GenBank/DDBJ whole genome shotgun (WGS) entry which is preliminary data.</text>
</comment>
<name>A0ABQ4LXJ6_9BACL</name>
<dbReference type="InterPro" id="IPR008276">
    <property type="entry name" value="C_nuclsd_transpt"/>
</dbReference>
<keyword evidence="6 8" id="KW-0472">Membrane</keyword>
<comment type="subcellular location">
    <subcellularLocation>
        <location evidence="1">Cell membrane</location>
        <topology evidence="1">Multi-pass membrane protein</topology>
    </subcellularLocation>
</comment>
<dbReference type="InterPro" id="IPR013783">
    <property type="entry name" value="Ig-like_fold"/>
</dbReference>
<feature type="transmembrane region" description="Helical" evidence="8">
    <location>
        <begin position="247"/>
        <end position="268"/>
    </location>
</feature>
<keyword evidence="4 8" id="KW-0812">Transmembrane</keyword>
<evidence type="ECO:0000313" key="13">
    <source>
        <dbReference type="Proteomes" id="UP000680638"/>
    </source>
</evidence>
<dbReference type="Pfam" id="PF01773">
    <property type="entry name" value="Nucleos_tra2_N"/>
    <property type="match status" value="1"/>
</dbReference>
<feature type="transmembrane region" description="Helical" evidence="8">
    <location>
        <begin position="334"/>
        <end position="354"/>
    </location>
</feature>
<evidence type="ECO:0000256" key="3">
    <source>
        <dbReference type="ARBA" id="ARBA00022475"/>
    </source>
</evidence>